<dbReference type="RefSeq" id="YP_010084753.1">
    <property type="nucleotide sequence ID" value="NC_055165.1"/>
</dbReference>
<dbReference type="KEGG" id="vg:65099943"/>
<proteinExistence type="predicted"/>
<accession>A0A291B0J2</accession>
<dbReference type="GeneID" id="65099943"/>
<gene>
    <name evidence="1" type="primary">1R</name>
</gene>
<dbReference type="EMBL" id="MF599468">
    <property type="protein sequence ID" value="ATE87010.1"/>
    <property type="molecule type" value="Genomic_DNA"/>
</dbReference>
<sequence length="182" mass="20753">MKFATILFTLFTMGSVNGGIFCSDDQYCFKTDCVTQQLATVRLGIDQLQDLARNAIHYSGEYFKVMEKNMSVPVNNYNTSIFSLYDSQCYENNKIPGIYQINYGLMVGVRNGNLVTGHILGNFYGQLLKRLDLLLESFKSKCVPKPEDLTADYPKWLPAFAFELPRETLIQDFIFPTPPQLQ</sequence>
<dbReference type="Proteomes" id="UP000297192">
    <property type="component" value="Segment"/>
</dbReference>
<reference evidence="1" key="2">
    <citation type="journal article" date="2017" name="Sci. Rep.">
        <title>Characterization of a new member of Iridoviridae, Shrimp hemocyte iridescent virus (SHIV), found in white leg shrimp (Litopenaeus vannamei).</title>
        <authorList>
            <person name="Qiu L."/>
            <person name="Chen M.M."/>
            <person name="Wan X.Y."/>
            <person name="Li C."/>
            <person name="Zhang Q.L."/>
            <person name="Wang R.Y."/>
            <person name="Cheng D.Y."/>
            <person name="Dong X."/>
            <person name="Yang B."/>
            <person name="Wang X.H."/>
            <person name="Xiang J.H."/>
            <person name="Huang J."/>
        </authorList>
    </citation>
    <scope>NUCLEOTIDE SEQUENCE [LARGE SCALE GENOMIC DNA]</scope>
    <source>
        <strain evidence="1">20141215</strain>
    </source>
</reference>
<evidence type="ECO:0000313" key="1">
    <source>
        <dbReference type="EMBL" id="ATE87010.1"/>
    </source>
</evidence>
<evidence type="ECO:0000313" key="2">
    <source>
        <dbReference type="Proteomes" id="UP000297192"/>
    </source>
</evidence>
<keyword evidence="2" id="KW-1185">Reference proteome</keyword>
<organism evidence="1">
    <name type="scientific">Shrimp hemocyte iridescent virus</name>
    <dbReference type="NCBI Taxonomy" id="2039780"/>
    <lineage>
        <taxon>Viruses</taxon>
        <taxon>Varidnaviria</taxon>
        <taxon>Bamfordvirae</taxon>
        <taxon>Nucleocytoviricota</taxon>
        <taxon>Megaviricetes</taxon>
        <taxon>Pimascovirales</taxon>
        <taxon>Pimascovirales incertae sedis</taxon>
        <taxon>Iridoviridae</taxon>
        <taxon>Betairidovirinae</taxon>
        <taxon>Decapodiridovirus</taxon>
        <taxon>Decapodiridovirus litopenaeus1</taxon>
        <taxon>Decapod iridescent virus 1</taxon>
    </lineage>
</organism>
<protein>
    <submittedName>
        <fullName evidence="1">Uncharacterized protein</fullName>
    </submittedName>
</protein>
<name>A0A291B0J2_9VIRU</name>
<reference evidence="1" key="1">
    <citation type="journal article" date="2017" name="Arch. Virol.">
        <title>Complete genome sequence of shrimp hemocyte iridescent virus (SHIV) isolated from white leg shrimp, Litopenaeus vannamei.</title>
        <authorList>
            <person name="Qiu L."/>
            <person name="Chen M.M."/>
            <person name="Wang R.Y."/>
            <person name="Wan X.Y."/>
            <person name="Li C."/>
            <person name="Zhang Q.L."/>
            <person name="Dong X."/>
            <person name="Yang B."/>
            <person name="Xiang J.H."/>
            <person name="Huang J."/>
        </authorList>
    </citation>
    <scope>NUCLEOTIDE SEQUENCE [LARGE SCALE GENOMIC DNA]</scope>
    <source>
        <strain evidence="1">20141215</strain>
    </source>
</reference>